<accession>A0ACB8E693</accession>
<dbReference type="Proteomes" id="UP000827872">
    <property type="component" value="Linkage Group LG17"/>
</dbReference>
<comment type="caution">
    <text evidence="1">The sequence shown here is derived from an EMBL/GenBank/DDBJ whole genome shotgun (WGS) entry which is preliminary data.</text>
</comment>
<gene>
    <name evidence="1" type="ORF">K3G42_009299</name>
</gene>
<proteinExistence type="predicted"/>
<protein>
    <submittedName>
        <fullName evidence="1">Uncharacterized protein</fullName>
    </submittedName>
</protein>
<dbReference type="EMBL" id="CM037630">
    <property type="protein sequence ID" value="KAH7987680.1"/>
    <property type="molecule type" value="Genomic_DNA"/>
</dbReference>
<evidence type="ECO:0000313" key="2">
    <source>
        <dbReference type="Proteomes" id="UP000827872"/>
    </source>
</evidence>
<reference evidence="1" key="1">
    <citation type="submission" date="2021-08" db="EMBL/GenBank/DDBJ databases">
        <title>The first chromosome-level gecko genome reveals the dynamic sex chromosomes of Neotropical dwarf geckos (Sphaerodactylidae: Sphaerodactylus).</title>
        <authorList>
            <person name="Pinto B.J."/>
            <person name="Keating S.E."/>
            <person name="Gamble T."/>
        </authorList>
    </citation>
    <scope>NUCLEOTIDE SEQUENCE</scope>
    <source>
        <strain evidence="1">TG3544</strain>
    </source>
</reference>
<evidence type="ECO:0000313" key="1">
    <source>
        <dbReference type="EMBL" id="KAH7987680.1"/>
    </source>
</evidence>
<name>A0ACB8E693_9SAUR</name>
<keyword evidence="2" id="KW-1185">Reference proteome</keyword>
<sequence length="72" mass="7795">MSDASAKDPNPNTGAARLAVPMELDYNSSDEDYKNYAKATQETTKDISERMDGSPIRGSPVNSRMVSVLVLS</sequence>
<organism evidence="1 2">
    <name type="scientific">Sphaerodactylus townsendi</name>
    <dbReference type="NCBI Taxonomy" id="933632"/>
    <lineage>
        <taxon>Eukaryota</taxon>
        <taxon>Metazoa</taxon>
        <taxon>Chordata</taxon>
        <taxon>Craniata</taxon>
        <taxon>Vertebrata</taxon>
        <taxon>Euteleostomi</taxon>
        <taxon>Lepidosauria</taxon>
        <taxon>Squamata</taxon>
        <taxon>Bifurcata</taxon>
        <taxon>Gekkota</taxon>
        <taxon>Sphaerodactylidae</taxon>
        <taxon>Sphaerodactylus</taxon>
    </lineage>
</organism>